<evidence type="ECO:0000313" key="1">
    <source>
        <dbReference type="EMBL" id="GCA74288.1"/>
    </source>
</evidence>
<dbReference type="SUPFAM" id="SSF47240">
    <property type="entry name" value="Ferritin-like"/>
    <property type="match status" value="1"/>
</dbReference>
<evidence type="ECO:0000313" key="2">
    <source>
        <dbReference type="Proteomes" id="UP000324917"/>
    </source>
</evidence>
<organism evidence="1 2">
    <name type="scientific">Microcystis aeruginosa NIES-2520</name>
    <dbReference type="NCBI Taxonomy" id="2303982"/>
    <lineage>
        <taxon>Bacteria</taxon>
        <taxon>Bacillati</taxon>
        <taxon>Cyanobacteriota</taxon>
        <taxon>Cyanophyceae</taxon>
        <taxon>Oscillatoriophycideae</taxon>
        <taxon>Chroococcales</taxon>
        <taxon>Microcystaceae</taxon>
        <taxon>Microcystis</taxon>
    </lineage>
</organism>
<sequence>MSARDIMKRVISDREIHLVTLNRYRYNEQRSCKDLTELIETLDGQPKELIQDLSHHVADEARHAYWLTDLLIELGADVGKPPGLSYIDEFERLLDQDQFQGEEQREDGLIAALAAINVTEKRGCEYFAAHIYALKAGEQTPENLKIRETIAKIFPEEAGHVRWGNRWLAKIAQKSPEHRQKVEKAKVKYSAIEQAAYESGMDITLGAELRRVGHLMEIAATMPLWERPQYLMERLPQSLLDPKLQLFRVEAAQKAWNRDPQMFMERFLPMFFNANDNIGKKEKVN</sequence>
<dbReference type="InterPro" id="IPR009078">
    <property type="entry name" value="Ferritin-like_SF"/>
</dbReference>
<accession>A0A5A5RGP5</accession>
<dbReference type="CDD" id="cd00657">
    <property type="entry name" value="Ferritin_like"/>
    <property type="match status" value="1"/>
</dbReference>
<protein>
    <recommendedName>
        <fullName evidence="3">Ferritin-like domain-containing protein</fullName>
    </recommendedName>
</protein>
<dbReference type="AlphaFoldDB" id="A0A5A5RGP5"/>
<dbReference type="Pfam" id="PF04305">
    <property type="entry name" value="DUF455"/>
    <property type="match status" value="1"/>
</dbReference>
<name>A0A5A5RGP5_MICAE</name>
<dbReference type="InterPro" id="IPR007402">
    <property type="entry name" value="DUF455"/>
</dbReference>
<dbReference type="Proteomes" id="UP000324917">
    <property type="component" value="Unassembled WGS sequence"/>
</dbReference>
<proteinExistence type="predicted"/>
<dbReference type="EMBL" id="BHVP01000013">
    <property type="protein sequence ID" value="GCA74288.1"/>
    <property type="molecule type" value="Genomic_DNA"/>
</dbReference>
<dbReference type="InterPro" id="IPR012347">
    <property type="entry name" value="Ferritin-like"/>
</dbReference>
<reference evidence="1 2" key="1">
    <citation type="submission" date="2018-09" db="EMBL/GenBank/DDBJ databases">
        <title>Evolutionary history of phycoerythrin pigmentation in the water bloom-forming cyanobacterium Microcystis aeruginosa.</title>
        <authorList>
            <person name="Tanabe Y."/>
            <person name="Tanabe Y."/>
            <person name="Yamaguchi H."/>
        </authorList>
    </citation>
    <scope>NUCLEOTIDE SEQUENCE [LARGE SCALE GENOMIC DNA]</scope>
    <source>
        <strain evidence="1 2">NIES-2520</strain>
    </source>
</reference>
<comment type="caution">
    <text evidence="1">The sequence shown here is derived from an EMBL/GenBank/DDBJ whole genome shotgun (WGS) entry which is preliminary data.</text>
</comment>
<gene>
    <name evidence="1" type="ORF">MiTe_01113</name>
</gene>
<evidence type="ECO:0008006" key="3">
    <source>
        <dbReference type="Google" id="ProtNLM"/>
    </source>
</evidence>
<dbReference type="Gene3D" id="1.20.1260.10">
    <property type="match status" value="1"/>
</dbReference>